<evidence type="ECO:0000256" key="3">
    <source>
        <dbReference type="ARBA" id="ARBA00022723"/>
    </source>
</evidence>
<dbReference type="GO" id="GO:0046872">
    <property type="term" value="F:metal ion binding"/>
    <property type="evidence" value="ECO:0007669"/>
    <property type="project" value="UniProtKB-KW"/>
</dbReference>
<gene>
    <name evidence="6" type="ORF">IAA81_06060</name>
</gene>
<dbReference type="PROSITE" id="PS00550">
    <property type="entry name" value="HEMERYTHRINS"/>
    <property type="match status" value="1"/>
</dbReference>
<dbReference type="GO" id="GO:0005344">
    <property type="term" value="F:oxygen carrier activity"/>
    <property type="evidence" value="ECO:0007669"/>
    <property type="project" value="UniProtKB-KW"/>
</dbReference>
<dbReference type="PANTHER" id="PTHR37164:SF1">
    <property type="entry name" value="BACTERIOHEMERYTHRIN"/>
    <property type="match status" value="1"/>
</dbReference>
<dbReference type="EMBL" id="JADIMM010000078">
    <property type="protein sequence ID" value="MBO8457775.1"/>
    <property type="molecule type" value="Genomic_DNA"/>
</dbReference>
<dbReference type="NCBIfam" id="TIGR02481">
    <property type="entry name" value="hemeryth_dom"/>
    <property type="match status" value="1"/>
</dbReference>
<dbReference type="InterPro" id="IPR050669">
    <property type="entry name" value="Hemerythrin"/>
</dbReference>
<dbReference type="InterPro" id="IPR012827">
    <property type="entry name" value="Hemerythrin_metal-bd"/>
</dbReference>
<accession>A0A9D9N2I3</accession>
<evidence type="ECO:0000313" key="7">
    <source>
        <dbReference type="Proteomes" id="UP000823638"/>
    </source>
</evidence>
<evidence type="ECO:0000256" key="2">
    <source>
        <dbReference type="ARBA" id="ARBA00022621"/>
    </source>
</evidence>
<sequence length="136" mass="15827">MEKLSWNDSYLLGITEIDLQHKKLLSLADDMYEIVNGDEDSLKVNLSKVLKSLTDYTVYHFSNEEEFMKKYGYPSADMHKSMHDNFIAEVTKQIKSLNTATKAEAERLYKFLASWVLNHIAKSDKVWAEYVKPNLK</sequence>
<dbReference type="NCBIfam" id="NF033749">
    <property type="entry name" value="bact_hemeryth"/>
    <property type="match status" value="1"/>
</dbReference>
<feature type="domain" description="Hemerythrin-like" evidence="5">
    <location>
        <begin position="13"/>
        <end position="129"/>
    </location>
</feature>
<organism evidence="6 7">
    <name type="scientific">Candidatus Gallitreponema excrementavium</name>
    <dbReference type="NCBI Taxonomy" id="2840840"/>
    <lineage>
        <taxon>Bacteria</taxon>
        <taxon>Pseudomonadati</taxon>
        <taxon>Spirochaetota</taxon>
        <taxon>Spirochaetia</taxon>
        <taxon>Spirochaetales</taxon>
        <taxon>Candidatus Gallitreponema</taxon>
    </lineage>
</organism>
<dbReference type="PANTHER" id="PTHR37164">
    <property type="entry name" value="BACTERIOHEMERYTHRIN"/>
    <property type="match status" value="1"/>
</dbReference>
<dbReference type="AlphaFoldDB" id="A0A9D9N2I3"/>
<keyword evidence="4" id="KW-0408">Iron</keyword>
<dbReference type="SUPFAM" id="SSF47188">
    <property type="entry name" value="Hemerythrin-like"/>
    <property type="match status" value="1"/>
</dbReference>
<protein>
    <submittedName>
        <fullName evidence="6">Hemerythrin family protein</fullName>
    </submittedName>
</protein>
<dbReference type="Pfam" id="PF01814">
    <property type="entry name" value="Hemerythrin"/>
    <property type="match status" value="1"/>
</dbReference>
<evidence type="ECO:0000256" key="1">
    <source>
        <dbReference type="ARBA" id="ARBA00010587"/>
    </source>
</evidence>
<dbReference type="CDD" id="cd12107">
    <property type="entry name" value="Hemerythrin"/>
    <property type="match status" value="1"/>
</dbReference>
<evidence type="ECO:0000313" key="6">
    <source>
        <dbReference type="EMBL" id="MBO8457775.1"/>
    </source>
</evidence>
<reference evidence="6" key="1">
    <citation type="submission" date="2020-10" db="EMBL/GenBank/DDBJ databases">
        <authorList>
            <person name="Gilroy R."/>
        </authorList>
    </citation>
    <scope>NUCLEOTIDE SEQUENCE</scope>
    <source>
        <strain evidence="6">10532</strain>
    </source>
</reference>
<dbReference type="InterPro" id="IPR012312">
    <property type="entry name" value="Hemerythrin-like"/>
</dbReference>
<name>A0A9D9N2I3_9SPIR</name>
<keyword evidence="2" id="KW-0561">Oxygen transport</keyword>
<dbReference type="InterPro" id="IPR035938">
    <property type="entry name" value="Hemerythrin-like_sf"/>
</dbReference>
<keyword evidence="2" id="KW-0813">Transport</keyword>
<dbReference type="Gene3D" id="1.20.120.50">
    <property type="entry name" value="Hemerythrin-like"/>
    <property type="match status" value="1"/>
</dbReference>
<dbReference type="InterPro" id="IPR016131">
    <property type="entry name" value="Haemerythrin_Fe_BS"/>
</dbReference>
<evidence type="ECO:0000256" key="4">
    <source>
        <dbReference type="ARBA" id="ARBA00023004"/>
    </source>
</evidence>
<keyword evidence="3" id="KW-0479">Metal-binding</keyword>
<dbReference type="Proteomes" id="UP000823638">
    <property type="component" value="Unassembled WGS sequence"/>
</dbReference>
<evidence type="ECO:0000259" key="5">
    <source>
        <dbReference type="Pfam" id="PF01814"/>
    </source>
</evidence>
<reference evidence="6" key="2">
    <citation type="journal article" date="2021" name="PeerJ">
        <title>Extensive microbial diversity within the chicken gut microbiome revealed by metagenomics and culture.</title>
        <authorList>
            <person name="Gilroy R."/>
            <person name="Ravi A."/>
            <person name="Getino M."/>
            <person name="Pursley I."/>
            <person name="Horton D.L."/>
            <person name="Alikhan N.F."/>
            <person name="Baker D."/>
            <person name="Gharbi K."/>
            <person name="Hall N."/>
            <person name="Watson M."/>
            <person name="Adriaenssens E.M."/>
            <person name="Foster-Nyarko E."/>
            <person name="Jarju S."/>
            <person name="Secka A."/>
            <person name="Antonio M."/>
            <person name="Oren A."/>
            <person name="Chaudhuri R.R."/>
            <person name="La Ragione R."/>
            <person name="Hildebrand F."/>
            <person name="Pallen M.J."/>
        </authorList>
    </citation>
    <scope>NUCLEOTIDE SEQUENCE</scope>
    <source>
        <strain evidence="6">10532</strain>
    </source>
</reference>
<comment type="caution">
    <text evidence="6">The sequence shown here is derived from an EMBL/GenBank/DDBJ whole genome shotgun (WGS) entry which is preliminary data.</text>
</comment>
<comment type="similarity">
    <text evidence="1">Belongs to the hemerythrin family.</text>
</comment>
<proteinExistence type="inferred from homology"/>